<dbReference type="PANTHER" id="PTHR41286">
    <property type="entry name" value="HNH NUCLEASE YAJD-RELATED"/>
    <property type="match status" value="1"/>
</dbReference>
<dbReference type="InterPro" id="IPR003615">
    <property type="entry name" value="HNH_nuc"/>
</dbReference>
<dbReference type="STRING" id="177413.SAMN05660859_0689"/>
<dbReference type="AlphaFoldDB" id="A0A1G4PQ05"/>
<feature type="compositionally biased region" description="Basic and acidic residues" evidence="5">
    <location>
        <begin position="29"/>
        <end position="45"/>
    </location>
</feature>
<dbReference type="Pfam" id="PF01844">
    <property type="entry name" value="HNH"/>
    <property type="match status" value="1"/>
</dbReference>
<sequence>MPIRAPRICGCGHRIASGEHCPCQRKRKAEQDQRRPPARERGYDSKWDRERAAFLKLHPRCARPGCGAPACVVDHIIPHKGDQRLFWSRSNWQPLCTSCHSRWKQAQEKRAQNRGEQRTAPPSWER</sequence>
<dbReference type="GO" id="GO:0005829">
    <property type="term" value="C:cytosol"/>
    <property type="evidence" value="ECO:0007669"/>
    <property type="project" value="TreeGrafter"/>
</dbReference>
<feature type="domain" description="HNH nuclease" evidence="6">
    <location>
        <begin position="49"/>
        <end position="101"/>
    </location>
</feature>
<dbReference type="GO" id="GO:0003676">
    <property type="term" value="F:nucleic acid binding"/>
    <property type="evidence" value="ECO:0007669"/>
    <property type="project" value="InterPro"/>
</dbReference>
<dbReference type="EMBL" id="FMTP01000001">
    <property type="protein sequence ID" value="SCW34129.1"/>
    <property type="molecule type" value="Genomic_DNA"/>
</dbReference>
<keyword evidence="8" id="KW-1185">Reference proteome</keyword>
<evidence type="ECO:0000313" key="7">
    <source>
        <dbReference type="EMBL" id="SCW34129.1"/>
    </source>
</evidence>
<dbReference type="PANTHER" id="PTHR41286:SF1">
    <property type="entry name" value="HNH NUCLEASE YAJD-RELATED"/>
    <property type="match status" value="1"/>
</dbReference>
<keyword evidence="1" id="KW-0540">Nuclease</keyword>
<dbReference type="RefSeq" id="WP_091436128.1">
    <property type="nucleotide sequence ID" value="NZ_FMTP01000001.1"/>
</dbReference>
<dbReference type="SMART" id="SM00507">
    <property type="entry name" value="HNHc"/>
    <property type="match status" value="1"/>
</dbReference>
<protein>
    <recommendedName>
        <fullName evidence="4">Putative HNH nuclease YajD</fullName>
    </recommendedName>
</protein>
<proteinExistence type="inferred from homology"/>
<evidence type="ECO:0000256" key="1">
    <source>
        <dbReference type="ARBA" id="ARBA00022722"/>
    </source>
</evidence>
<dbReference type="Proteomes" id="UP000198889">
    <property type="component" value="Unassembled WGS sequence"/>
</dbReference>
<reference evidence="8" key="1">
    <citation type="submission" date="2016-10" db="EMBL/GenBank/DDBJ databases">
        <authorList>
            <person name="Varghese N."/>
            <person name="Submissions S."/>
        </authorList>
    </citation>
    <scope>NUCLEOTIDE SEQUENCE [LARGE SCALE GENOMIC DNA]</scope>
    <source>
        <strain evidence="8">CGMCC 1.1761</strain>
    </source>
</reference>
<feature type="region of interest" description="Disordered" evidence="5">
    <location>
        <begin position="107"/>
        <end position="126"/>
    </location>
</feature>
<feature type="compositionally biased region" description="Basic and acidic residues" evidence="5">
    <location>
        <begin position="107"/>
        <end position="117"/>
    </location>
</feature>
<evidence type="ECO:0000256" key="5">
    <source>
        <dbReference type="SAM" id="MobiDB-lite"/>
    </source>
</evidence>
<accession>A0A1G4PQ05</accession>
<feature type="region of interest" description="Disordered" evidence="5">
    <location>
        <begin position="25"/>
        <end position="45"/>
    </location>
</feature>
<keyword evidence="2" id="KW-0378">Hydrolase</keyword>
<dbReference type="GO" id="GO:0008270">
    <property type="term" value="F:zinc ion binding"/>
    <property type="evidence" value="ECO:0007669"/>
    <property type="project" value="InterPro"/>
</dbReference>
<comment type="similarity">
    <text evidence="3">Belongs to the HNH nuclease family.</text>
</comment>
<keyword evidence="7" id="KW-0255">Endonuclease</keyword>
<name>A0A1G4PQ05_9HYPH</name>
<evidence type="ECO:0000313" key="8">
    <source>
        <dbReference type="Proteomes" id="UP000198889"/>
    </source>
</evidence>
<organism evidence="7 8">
    <name type="scientific">Ancylobacter rudongensis</name>
    <dbReference type="NCBI Taxonomy" id="177413"/>
    <lineage>
        <taxon>Bacteria</taxon>
        <taxon>Pseudomonadati</taxon>
        <taxon>Pseudomonadota</taxon>
        <taxon>Alphaproteobacteria</taxon>
        <taxon>Hyphomicrobiales</taxon>
        <taxon>Xanthobacteraceae</taxon>
        <taxon>Ancylobacter</taxon>
    </lineage>
</organism>
<gene>
    <name evidence="7" type="ORF">SAMN05660859_0689</name>
</gene>
<dbReference type="Gene3D" id="1.10.30.50">
    <property type="match status" value="1"/>
</dbReference>
<evidence type="ECO:0000256" key="3">
    <source>
        <dbReference type="ARBA" id="ARBA00038412"/>
    </source>
</evidence>
<evidence type="ECO:0000259" key="6">
    <source>
        <dbReference type="SMART" id="SM00507"/>
    </source>
</evidence>
<dbReference type="CDD" id="cd00085">
    <property type="entry name" value="HNHc"/>
    <property type="match status" value="1"/>
</dbReference>
<evidence type="ECO:0000256" key="4">
    <source>
        <dbReference type="ARBA" id="ARBA00040194"/>
    </source>
</evidence>
<dbReference type="GO" id="GO:0016787">
    <property type="term" value="F:hydrolase activity"/>
    <property type="evidence" value="ECO:0007669"/>
    <property type="project" value="UniProtKB-KW"/>
</dbReference>
<dbReference type="InterPro" id="IPR002711">
    <property type="entry name" value="HNH"/>
</dbReference>
<dbReference type="GO" id="GO:0004519">
    <property type="term" value="F:endonuclease activity"/>
    <property type="evidence" value="ECO:0007669"/>
    <property type="project" value="UniProtKB-KW"/>
</dbReference>
<evidence type="ECO:0000256" key="2">
    <source>
        <dbReference type="ARBA" id="ARBA00022801"/>
    </source>
</evidence>